<accession>W6UGZ1</accession>
<feature type="transmembrane region" description="Helical" evidence="9">
    <location>
        <begin position="225"/>
        <end position="250"/>
    </location>
</feature>
<evidence type="ECO:0000256" key="3">
    <source>
        <dbReference type="ARBA" id="ARBA00022692"/>
    </source>
</evidence>
<evidence type="ECO:0000256" key="5">
    <source>
        <dbReference type="ARBA" id="ARBA00023053"/>
    </source>
</evidence>
<feature type="domain" description="Cation/H+ exchanger transmembrane" evidence="10">
    <location>
        <begin position="50"/>
        <end position="445"/>
    </location>
</feature>
<dbReference type="RefSeq" id="XP_024351469.1">
    <property type="nucleotide sequence ID" value="XM_024494080.1"/>
</dbReference>
<keyword evidence="6" id="KW-0406">Ion transport</keyword>
<protein>
    <submittedName>
        <fullName evidence="11">Sodium/hydrogen exchanger 3</fullName>
    </submittedName>
</protein>
<evidence type="ECO:0000313" key="12">
    <source>
        <dbReference type="Proteomes" id="UP000019149"/>
    </source>
</evidence>
<feature type="transmembrane region" description="Helical" evidence="9">
    <location>
        <begin position="28"/>
        <end position="47"/>
    </location>
</feature>
<keyword evidence="3 9" id="KW-0812">Transmembrane</keyword>
<dbReference type="EMBL" id="APAU02000032">
    <property type="protein sequence ID" value="EUB60273.1"/>
    <property type="molecule type" value="Genomic_DNA"/>
</dbReference>
<evidence type="ECO:0000256" key="1">
    <source>
        <dbReference type="ARBA" id="ARBA00004141"/>
    </source>
</evidence>
<dbReference type="GeneID" id="36340546"/>
<gene>
    <name evidence="11" type="ORF">EGR_04831</name>
</gene>
<feature type="transmembrane region" description="Helical" evidence="9">
    <location>
        <begin position="426"/>
        <end position="447"/>
    </location>
</feature>
<feature type="transmembrane region" description="Helical" evidence="9">
    <location>
        <begin position="183"/>
        <end position="205"/>
    </location>
</feature>
<organism evidence="11 12">
    <name type="scientific">Echinococcus granulosus</name>
    <name type="common">Hydatid tapeworm</name>
    <dbReference type="NCBI Taxonomy" id="6210"/>
    <lineage>
        <taxon>Eukaryota</taxon>
        <taxon>Metazoa</taxon>
        <taxon>Spiralia</taxon>
        <taxon>Lophotrochozoa</taxon>
        <taxon>Platyhelminthes</taxon>
        <taxon>Cestoda</taxon>
        <taxon>Eucestoda</taxon>
        <taxon>Cyclophyllidea</taxon>
        <taxon>Taeniidae</taxon>
        <taxon>Echinococcus</taxon>
        <taxon>Echinococcus granulosus group</taxon>
    </lineage>
</organism>
<dbReference type="KEGG" id="egl:EGR_04831"/>
<evidence type="ECO:0000256" key="8">
    <source>
        <dbReference type="ARBA" id="ARBA00023201"/>
    </source>
</evidence>
<evidence type="ECO:0000256" key="7">
    <source>
        <dbReference type="ARBA" id="ARBA00023136"/>
    </source>
</evidence>
<comment type="subcellular location">
    <subcellularLocation>
        <location evidence="1">Membrane</location>
        <topology evidence="1">Multi-pass membrane protein</topology>
    </subcellularLocation>
</comment>
<feature type="transmembrane region" description="Helical" evidence="9">
    <location>
        <begin position="154"/>
        <end position="176"/>
    </location>
</feature>
<keyword evidence="7 9" id="KW-0472">Membrane</keyword>
<keyword evidence="4 9" id="KW-1133">Transmembrane helix</keyword>
<dbReference type="GO" id="GO:0005886">
    <property type="term" value="C:plasma membrane"/>
    <property type="evidence" value="ECO:0007669"/>
    <property type="project" value="TreeGrafter"/>
</dbReference>
<dbReference type="OMA" id="WTKHETT"/>
<evidence type="ECO:0000256" key="9">
    <source>
        <dbReference type="SAM" id="Phobius"/>
    </source>
</evidence>
<dbReference type="GO" id="GO:0098719">
    <property type="term" value="P:sodium ion import across plasma membrane"/>
    <property type="evidence" value="ECO:0007669"/>
    <property type="project" value="TreeGrafter"/>
</dbReference>
<evidence type="ECO:0000256" key="6">
    <source>
        <dbReference type="ARBA" id="ARBA00023065"/>
    </source>
</evidence>
<feature type="transmembrane region" description="Helical" evidence="9">
    <location>
        <begin position="82"/>
        <end position="104"/>
    </location>
</feature>
<keyword evidence="2" id="KW-0813">Transport</keyword>
<name>W6UGZ1_ECHGR</name>
<dbReference type="STRING" id="6210.W6UGZ1"/>
<keyword evidence="8" id="KW-0739">Sodium transport</keyword>
<dbReference type="GO" id="GO:0051453">
    <property type="term" value="P:regulation of intracellular pH"/>
    <property type="evidence" value="ECO:0007669"/>
    <property type="project" value="TreeGrafter"/>
</dbReference>
<keyword evidence="12" id="KW-1185">Reference proteome</keyword>
<reference evidence="11 12" key="1">
    <citation type="journal article" date="2013" name="Nat. Genet.">
        <title>The genome of the hydatid tapeworm Echinococcus granulosus.</title>
        <authorList>
            <person name="Zheng H."/>
            <person name="Zhang W."/>
            <person name="Zhang L."/>
            <person name="Zhang Z."/>
            <person name="Li J."/>
            <person name="Lu G."/>
            <person name="Zhu Y."/>
            <person name="Wang Y."/>
            <person name="Huang Y."/>
            <person name="Liu J."/>
            <person name="Kang H."/>
            <person name="Chen J."/>
            <person name="Wang L."/>
            <person name="Chen A."/>
            <person name="Yu S."/>
            <person name="Gao Z."/>
            <person name="Jin L."/>
            <person name="Gu W."/>
            <person name="Wang Z."/>
            <person name="Zhao L."/>
            <person name="Shi B."/>
            <person name="Wen H."/>
            <person name="Lin R."/>
            <person name="Jones M.K."/>
            <person name="Brejova B."/>
            <person name="Vinar T."/>
            <person name="Zhao G."/>
            <person name="McManus D.P."/>
            <person name="Chen Z."/>
            <person name="Zhou Y."/>
            <person name="Wang S."/>
        </authorList>
    </citation>
    <scope>NUCLEOTIDE SEQUENCE [LARGE SCALE GENOMIC DNA]</scope>
</reference>
<keyword evidence="5" id="KW-0915">Sodium</keyword>
<dbReference type="Proteomes" id="UP000019149">
    <property type="component" value="Unassembled WGS sequence"/>
</dbReference>
<sequence>MNSSQYNYALHILRANLWSSSQWEHVRMLLLATTFLFVFCTTEVFYGRWKSISIILPKPAILLLFGVTFGYLSTALQCEMTFFNEFFFFGVLFPPLAINAALEFKPIVKNGILPSTVVFGLLGSFFTFSLTALSLWAVYALGVMGMQEYTIKPIAFILFSSLICSTDLAIVFGLFGKLKVHPFLYLIFVGESLINDGVSLSLFTMTNNAASSHLNCVEKLGVLPWFLLMILSFSLQLCISAIIGLLFGFLSSIVTRWTKHETTLEPVIVFCLCYTGYIITYIYSWPSTFYLIFFCTILSSFTFRNVSHKSVITIRHFAQMTSAIADSLIFLYVGFSIAAHELVWQTGFIAWTLLFCIFWRFVFTFMASFLTNYFFWTRQRITVGMMFFISYGGFKGSVAHALVEIVSPQTANAIGIPLPIVRCTVVFINLFYVIFIGLTMAPLLRIYKLLSSETARLSLFETLNDRVMLSACNAMADVVGHHHSALRTTMVKFYKRHLRPLLLRAPNEHDEITDVYADIALALHHASVAKDRHSVHFHLRRLRPQLKKAFYFQQRQQGVLRPLHHVSLHHIDLISDPTDMSFTGQLENPSLHPLSQQRQSFETLGDAPSSEGVVTAEVEGSEEEGTAEEVFYDVKCEGAPATETVLPKGSNSKGHGKQRKKSCCRCDLSLDSSDSDTTSVDVAGGDVGPSANAIRRDEEGLFRQLLSRHNQHTYAFDESAFAELVQQSIQSKHRALKFHHNHRI</sequence>
<dbReference type="PANTHER" id="PTHR10110">
    <property type="entry name" value="SODIUM/HYDROGEN EXCHANGER"/>
    <property type="match status" value="1"/>
</dbReference>
<feature type="transmembrane region" description="Helical" evidence="9">
    <location>
        <begin position="262"/>
        <end position="283"/>
    </location>
</feature>
<dbReference type="GO" id="GO:0015385">
    <property type="term" value="F:sodium:proton antiporter activity"/>
    <property type="evidence" value="ECO:0007669"/>
    <property type="project" value="InterPro"/>
</dbReference>
<evidence type="ECO:0000259" key="10">
    <source>
        <dbReference type="Pfam" id="PF00999"/>
    </source>
</evidence>
<dbReference type="Pfam" id="PF00999">
    <property type="entry name" value="Na_H_Exchanger"/>
    <property type="match status" value="1"/>
</dbReference>
<evidence type="ECO:0000256" key="4">
    <source>
        <dbReference type="ARBA" id="ARBA00022989"/>
    </source>
</evidence>
<comment type="caution">
    <text evidence="11">The sequence shown here is derived from an EMBL/GenBank/DDBJ whole genome shotgun (WGS) entry which is preliminary data.</text>
</comment>
<dbReference type="AlphaFoldDB" id="W6UGZ1"/>
<feature type="transmembrane region" description="Helical" evidence="9">
    <location>
        <begin position="349"/>
        <end position="375"/>
    </location>
</feature>
<dbReference type="InterPro" id="IPR006153">
    <property type="entry name" value="Cation/H_exchanger_TM"/>
</dbReference>
<feature type="transmembrane region" description="Helical" evidence="9">
    <location>
        <begin position="289"/>
        <end position="306"/>
    </location>
</feature>
<feature type="transmembrane region" description="Helical" evidence="9">
    <location>
        <begin position="116"/>
        <end position="142"/>
    </location>
</feature>
<feature type="transmembrane region" description="Helical" evidence="9">
    <location>
        <begin position="59"/>
        <end position="76"/>
    </location>
</feature>
<dbReference type="GO" id="GO:0015386">
    <property type="term" value="F:potassium:proton antiporter activity"/>
    <property type="evidence" value="ECO:0007669"/>
    <property type="project" value="TreeGrafter"/>
</dbReference>
<evidence type="ECO:0000313" key="11">
    <source>
        <dbReference type="EMBL" id="EUB60273.1"/>
    </source>
</evidence>
<dbReference type="InterPro" id="IPR018422">
    <property type="entry name" value="Cation/H_exchanger_CPA1"/>
</dbReference>
<dbReference type="Gene3D" id="6.10.140.1330">
    <property type="match status" value="1"/>
</dbReference>
<dbReference type="OrthoDB" id="196264at2759"/>
<evidence type="ECO:0000256" key="2">
    <source>
        <dbReference type="ARBA" id="ARBA00022448"/>
    </source>
</evidence>
<dbReference type="CTD" id="36340546"/>
<proteinExistence type="predicted"/>
<dbReference type="PANTHER" id="PTHR10110:SF126">
    <property type="entry name" value="NA(+)_H(+) EXCHANGER PROTEIN 7"/>
    <property type="match status" value="1"/>
</dbReference>